<dbReference type="EMBL" id="CAUYUJ010022548">
    <property type="protein sequence ID" value="CAK0911259.1"/>
    <property type="molecule type" value="Genomic_DNA"/>
</dbReference>
<protein>
    <submittedName>
        <fullName evidence="1">Uncharacterized protein</fullName>
    </submittedName>
</protein>
<comment type="caution">
    <text evidence="1">The sequence shown here is derived from an EMBL/GenBank/DDBJ whole genome shotgun (WGS) entry which is preliminary data.</text>
</comment>
<sequence>MQIACMTRGSEKERRSFAAPNSGSVFTRIASASTTRLSSLSSLHGICTRSDVGAPEELPLPETAYTGGVDDVRGAGCARCDETRAGVTELRAEARVLDAQCQARIEFRRRYARRIEAVLVEKRHVEAGLFARSAARPAGGHAECGGADLCAITRVNQPDDDVVAWRPCHAAGDGCSPMKQTRHEAKRVPRFCCGFRASVAGPEVVTNTKIGGVPPPREDDPDLGDGGKILASKVAKLLPPTPKSRIIFPLRRQPPVLVLVPISRPPILGPPQGSPILKEGWFFRNDPRVHDPLPSGPVFFMPRLHLARRGVVWRRPRARPGAAAREG</sequence>
<evidence type="ECO:0000313" key="2">
    <source>
        <dbReference type="Proteomes" id="UP001189429"/>
    </source>
</evidence>
<reference evidence="1" key="1">
    <citation type="submission" date="2023-10" db="EMBL/GenBank/DDBJ databases">
        <authorList>
            <person name="Chen Y."/>
            <person name="Shah S."/>
            <person name="Dougan E. K."/>
            <person name="Thang M."/>
            <person name="Chan C."/>
        </authorList>
    </citation>
    <scope>NUCLEOTIDE SEQUENCE [LARGE SCALE GENOMIC DNA]</scope>
</reference>
<dbReference type="Proteomes" id="UP001189429">
    <property type="component" value="Unassembled WGS sequence"/>
</dbReference>
<accession>A0ABN9YEL1</accession>
<proteinExistence type="predicted"/>
<organism evidence="1 2">
    <name type="scientific">Prorocentrum cordatum</name>
    <dbReference type="NCBI Taxonomy" id="2364126"/>
    <lineage>
        <taxon>Eukaryota</taxon>
        <taxon>Sar</taxon>
        <taxon>Alveolata</taxon>
        <taxon>Dinophyceae</taxon>
        <taxon>Prorocentrales</taxon>
        <taxon>Prorocentraceae</taxon>
        <taxon>Prorocentrum</taxon>
    </lineage>
</organism>
<evidence type="ECO:0000313" key="1">
    <source>
        <dbReference type="EMBL" id="CAK0911259.1"/>
    </source>
</evidence>
<gene>
    <name evidence="1" type="ORF">PCOR1329_LOCUS85185</name>
</gene>
<keyword evidence="2" id="KW-1185">Reference proteome</keyword>
<name>A0ABN9YEL1_9DINO</name>